<evidence type="ECO:0000256" key="1">
    <source>
        <dbReference type="ARBA" id="ARBA00022603"/>
    </source>
</evidence>
<dbReference type="OrthoDB" id="278300at2759"/>
<dbReference type="PROSITE" id="PS51675">
    <property type="entry name" value="SAM_MT_TRM10"/>
    <property type="match status" value="1"/>
</dbReference>
<dbReference type="GO" id="GO:0032259">
    <property type="term" value="P:methylation"/>
    <property type="evidence" value="ECO:0007669"/>
    <property type="project" value="UniProtKB-KW"/>
</dbReference>
<dbReference type="GO" id="GO:0005654">
    <property type="term" value="C:nucleoplasm"/>
    <property type="evidence" value="ECO:0007669"/>
    <property type="project" value="TreeGrafter"/>
</dbReference>
<name>A0A1I7RKT3_BURXY</name>
<dbReference type="GO" id="GO:0008168">
    <property type="term" value="F:methyltransferase activity"/>
    <property type="evidence" value="ECO:0007669"/>
    <property type="project" value="UniProtKB-KW"/>
</dbReference>
<dbReference type="AlphaFoldDB" id="A0A1I7RKT3"/>
<dbReference type="GO" id="GO:0070131">
    <property type="term" value="P:positive regulation of mitochondrial translation"/>
    <property type="evidence" value="ECO:0007669"/>
    <property type="project" value="TreeGrafter"/>
</dbReference>
<reference evidence="9" key="1">
    <citation type="submission" date="2016-11" db="UniProtKB">
        <authorList>
            <consortium name="WormBaseParasite"/>
        </authorList>
    </citation>
    <scope>IDENTIFICATION</scope>
</reference>
<keyword evidence="2" id="KW-0808">Transferase</keyword>
<evidence type="ECO:0000256" key="2">
    <source>
        <dbReference type="ARBA" id="ARBA00022679"/>
    </source>
</evidence>
<dbReference type="InterPro" id="IPR038459">
    <property type="entry name" value="MT_TRM10-typ_sf"/>
</dbReference>
<evidence type="ECO:0000313" key="7">
    <source>
        <dbReference type="Proteomes" id="UP000095284"/>
    </source>
</evidence>
<keyword evidence="1" id="KW-0489">Methyltransferase</keyword>
<dbReference type="GO" id="GO:0000049">
    <property type="term" value="F:tRNA binding"/>
    <property type="evidence" value="ECO:0007669"/>
    <property type="project" value="TreeGrafter"/>
</dbReference>
<dbReference type="GO" id="GO:0097745">
    <property type="term" value="P:mitochondrial tRNA 5'-end processing"/>
    <property type="evidence" value="ECO:0007669"/>
    <property type="project" value="TreeGrafter"/>
</dbReference>
<evidence type="ECO:0000313" key="5">
    <source>
        <dbReference type="EMBL" id="CAD5234997.1"/>
    </source>
</evidence>
<evidence type="ECO:0000313" key="8">
    <source>
        <dbReference type="Proteomes" id="UP000659654"/>
    </source>
</evidence>
<proteinExistence type="predicted"/>
<protein>
    <submittedName>
        <fullName evidence="5">(pine wood nematode) hypothetical protein</fullName>
    </submittedName>
    <submittedName>
        <fullName evidence="9">SAM-dependent MTase TRM10-type domain-containing protein</fullName>
    </submittedName>
</protein>
<dbReference type="InterPro" id="IPR007356">
    <property type="entry name" value="tRNA_m1G_MeTrfase_euk"/>
</dbReference>
<accession>A0A1I7RKT3</accession>
<dbReference type="PANTHER" id="PTHR13563">
    <property type="entry name" value="TRNA (GUANINE-9-) METHYLTRANSFERASE"/>
    <property type="match status" value="1"/>
</dbReference>
<dbReference type="Proteomes" id="UP000582659">
    <property type="component" value="Unassembled WGS sequence"/>
</dbReference>
<dbReference type="EMBL" id="CAJFCV020000006">
    <property type="protein sequence ID" value="CAG9131110.1"/>
    <property type="molecule type" value="Genomic_DNA"/>
</dbReference>
<dbReference type="SMR" id="A0A1I7RKT3"/>
<dbReference type="eggNOG" id="KOG2967">
    <property type="taxonomic scope" value="Eukaryota"/>
</dbReference>
<evidence type="ECO:0000313" key="9">
    <source>
        <dbReference type="WBParaSite" id="BXY_0131700.1"/>
    </source>
</evidence>
<feature type="domain" description="SAM-dependent MTase TRM10-type" evidence="4">
    <location>
        <begin position="154"/>
        <end position="359"/>
    </location>
</feature>
<dbReference type="PANTHER" id="PTHR13563:SF5">
    <property type="entry name" value="TRNA METHYLTRANSFERASE 10 HOMOLOG C"/>
    <property type="match status" value="1"/>
</dbReference>
<keyword evidence="3" id="KW-0949">S-adenosyl-L-methionine</keyword>
<gene>
    <name evidence="5" type="ORF">BXYJ_LOCUS15088</name>
</gene>
<dbReference type="Proteomes" id="UP000659654">
    <property type="component" value="Unassembled WGS sequence"/>
</dbReference>
<evidence type="ECO:0000313" key="6">
    <source>
        <dbReference type="EMBL" id="CAG9131110.1"/>
    </source>
</evidence>
<evidence type="ECO:0000259" key="4">
    <source>
        <dbReference type="PROSITE" id="PS51675"/>
    </source>
</evidence>
<keyword evidence="8" id="KW-1185">Reference proteome</keyword>
<dbReference type="Gene3D" id="3.40.1280.30">
    <property type="match status" value="1"/>
</dbReference>
<dbReference type="EMBL" id="CAJFDI010000006">
    <property type="protein sequence ID" value="CAD5234997.1"/>
    <property type="molecule type" value="Genomic_DNA"/>
</dbReference>
<dbReference type="GO" id="GO:0005739">
    <property type="term" value="C:mitochondrion"/>
    <property type="evidence" value="ECO:0007669"/>
    <property type="project" value="TreeGrafter"/>
</dbReference>
<dbReference type="InterPro" id="IPR028564">
    <property type="entry name" value="MT_TRM10-typ"/>
</dbReference>
<dbReference type="WBParaSite" id="BXY_0131700.1">
    <property type="protein sequence ID" value="BXY_0131700.1"/>
    <property type="gene ID" value="BXY_0131700"/>
</dbReference>
<reference evidence="6" key="2">
    <citation type="submission" date="2020-08" db="EMBL/GenBank/DDBJ databases">
        <authorList>
            <person name="Kikuchi T."/>
        </authorList>
    </citation>
    <scope>NUCLEOTIDE SEQUENCE</scope>
    <source>
        <strain evidence="5">Ka4C1</strain>
    </source>
</reference>
<evidence type="ECO:0000256" key="3">
    <source>
        <dbReference type="ARBA" id="ARBA00022691"/>
    </source>
</evidence>
<sequence>MRIDSLSYRVLFKAKRLLGLDPGVHPIVWRKEPQVNYEFPTHLIPKLNEKERRNVLSFQKELEVLSRIYTFLPSAVDDKFWLKIARCDRTKERFDALKFMKTKEKLEEKDERRKKANIERIKEDGERVPGYNNYSETPYLADQSRLQAHSIFTENSRLVRAYQLQDRPAVAVDCRFLQDHSQRGLALTFVQLNYLFGQNRQRKEPWRLDFVNYDDNVPILRECRKRYLLQFESSKKVCGRLTNESYLDLYNKDDVIYLSPHTDNVLSSEEVLDPKKCFVIGGIVDRVKELNIHPEASALVAQQEGVQLRKLPLDLIEWKAGSQFLTFTTVLNILQQTFEANGDFRGALERAIPRRHLSTMKDSKPHIANKYDNLREYERNILRLVTEHTQQAAQEEDPKASRWAWF</sequence>
<organism evidence="7 9">
    <name type="scientific">Bursaphelenchus xylophilus</name>
    <name type="common">Pinewood nematode worm</name>
    <name type="synonym">Aphelenchoides xylophilus</name>
    <dbReference type="NCBI Taxonomy" id="6326"/>
    <lineage>
        <taxon>Eukaryota</taxon>
        <taxon>Metazoa</taxon>
        <taxon>Ecdysozoa</taxon>
        <taxon>Nematoda</taxon>
        <taxon>Chromadorea</taxon>
        <taxon>Rhabditida</taxon>
        <taxon>Tylenchina</taxon>
        <taxon>Tylenchomorpha</taxon>
        <taxon>Aphelenchoidea</taxon>
        <taxon>Aphelenchoididae</taxon>
        <taxon>Bursaphelenchus</taxon>
    </lineage>
</organism>
<dbReference type="Proteomes" id="UP000095284">
    <property type="component" value="Unplaced"/>
</dbReference>